<keyword evidence="3" id="KW-0732">Signal</keyword>
<dbReference type="Pfam" id="PF00656">
    <property type="entry name" value="Peptidase_C14"/>
    <property type="match status" value="1"/>
</dbReference>
<feature type="chain" id="PRO_5023020459" evidence="3">
    <location>
        <begin position="21"/>
        <end position="1114"/>
    </location>
</feature>
<dbReference type="OrthoDB" id="248495at2"/>
<accession>A0A5C6ANC5</accession>
<dbReference type="PROSITE" id="PS00018">
    <property type="entry name" value="EF_HAND_1"/>
    <property type="match status" value="1"/>
</dbReference>
<dbReference type="AlphaFoldDB" id="A0A5C6ANC5"/>
<dbReference type="EMBL" id="SJPN01000005">
    <property type="protein sequence ID" value="TWU01170.1"/>
    <property type="molecule type" value="Genomic_DNA"/>
</dbReference>
<feature type="domain" description="Peptidase C14 caspase" evidence="4">
    <location>
        <begin position="876"/>
        <end position="1101"/>
    </location>
</feature>
<evidence type="ECO:0000256" key="2">
    <source>
        <dbReference type="SAM" id="MobiDB-lite"/>
    </source>
</evidence>
<feature type="repeat" description="WD" evidence="1">
    <location>
        <begin position="529"/>
        <end position="570"/>
    </location>
</feature>
<gene>
    <name evidence="5" type="ORF">Pla52n_45420</name>
</gene>
<dbReference type="Gene3D" id="3.40.50.1460">
    <property type="match status" value="1"/>
</dbReference>
<feature type="repeat" description="WD" evidence="1">
    <location>
        <begin position="304"/>
        <end position="345"/>
    </location>
</feature>
<dbReference type="InterPro" id="IPR036322">
    <property type="entry name" value="WD40_repeat_dom_sf"/>
</dbReference>
<comment type="caution">
    <text evidence="5">The sequence shown here is derived from an EMBL/GenBank/DDBJ whole genome shotgun (WGS) entry which is preliminary data.</text>
</comment>
<dbReference type="GO" id="GO:0006508">
    <property type="term" value="P:proteolysis"/>
    <property type="evidence" value="ECO:0007669"/>
    <property type="project" value="InterPro"/>
</dbReference>
<dbReference type="SMART" id="SM00320">
    <property type="entry name" value="WD40"/>
    <property type="match status" value="5"/>
</dbReference>
<evidence type="ECO:0000313" key="5">
    <source>
        <dbReference type="EMBL" id="TWU01170.1"/>
    </source>
</evidence>
<feature type="signal peptide" evidence="3">
    <location>
        <begin position="1"/>
        <end position="20"/>
    </location>
</feature>
<evidence type="ECO:0000256" key="3">
    <source>
        <dbReference type="SAM" id="SignalP"/>
    </source>
</evidence>
<dbReference type="PANTHER" id="PTHR19879:SF9">
    <property type="entry name" value="TRANSCRIPTION INITIATION FACTOR TFIID SUBUNIT 5"/>
    <property type="match status" value="1"/>
</dbReference>
<dbReference type="Pfam" id="PF00400">
    <property type="entry name" value="WD40"/>
    <property type="match status" value="2"/>
</dbReference>
<dbReference type="InterPro" id="IPR018247">
    <property type="entry name" value="EF_Hand_1_Ca_BS"/>
</dbReference>
<proteinExistence type="predicted"/>
<keyword evidence="1" id="KW-0853">WD repeat</keyword>
<dbReference type="InterPro" id="IPR011600">
    <property type="entry name" value="Pept_C14_caspase"/>
</dbReference>
<dbReference type="PROSITE" id="PS50294">
    <property type="entry name" value="WD_REPEATS_REGION"/>
    <property type="match status" value="1"/>
</dbReference>
<feature type="region of interest" description="Disordered" evidence="2">
    <location>
        <begin position="1093"/>
        <end position="1114"/>
    </location>
</feature>
<protein>
    <submittedName>
        <fullName evidence="5">WD domain, G-beta repeat</fullName>
    </submittedName>
</protein>
<dbReference type="GO" id="GO:0004197">
    <property type="term" value="F:cysteine-type endopeptidase activity"/>
    <property type="evidence" value="ECO:0007669"/>
    <property type="project" value="InterPro"/>
</dbReference>
<dbReference type="SUPFAM" id="SSF50978">
    <property type="entry name" value="WD40 repeat-like"/>
    <property type="match status" value="1"/>
</dbReference>
<reference evidence="5 6" key="1">
    <citation type="submission" date="2019-02" db="EMBL/GenBank/DDBJ databases">
        <title>Deep-cultivation of Planctomycetes and their phenomic and genomic characterization uncovers novel biology.</title>
        <authorList>
            <person name="Wiegand S."/>
            <person name="Jogler M."/>
            <person name="Boedeker C."/>
            <person name="Pinto D."/>
            <person name="Vollmers J."/>
            <person name="Rivas-Marin E."/>
            <person name="Kohn T."/>
            <person name="Peeters S.H."/>
            <person name="Heuer A."/>
            <person name="Rast P."/>
            <person name="Oberbeckmann S."/>
            <person name="Bunk B."/>
            <person name="Jeske O."/>
            <person name="Meyerdierks A."/>
            <person name="Storesund J.E."/>
            <person name="Kallscheuer N."/>
            <person name="Luecker S."/>
            <person name="Lage O.M."/>
            <person name="Pohl T."/>
            <person name="Merkel B.J."/>
            <person name="Hornburger P."/>
            <person name="Mueller R.-W."/>
            <person name="Bruemmer F."/>
            <person name="Labrenz M."/>
            <person name="Spormann A.M."/>
            <person name="Op Den Camp H."/>
            <person name="Overmann J."/>
            <person name="Amann R."/>
            <person name="Jetten M.S.M."/>
            <person name="Mascher T."/>
            <person name="Medema M.H."/>
            <person name="Devos D.P."/>
            <person name="Kaster A.-K."/>
            <person name="Ovreas L."/>
            <person name="Rohde M."/>
            <person name="Galperin M.Y."/>
            <person name="Jogler C."/>
        </authorList>
    </citation>
    <scope>NUCLEOTIDE SEQUENCE [LARGE SCALE GENOMIC DNA]</scope>
    <source>
        <strain evidence="5 6">Pla52n</strain>
    </source>
</reference>
<dbReference type="Proteomes" id="UP000320176">
    <property type="component" value="Unassembled WGS sequence"/>
</dbReference>
<sequence length="1114" mass="124954" precursor="true">MNHRCALTFCLLLFSTHALAEDWVDPNYKAAPNKTPQLVIDAQGFSGRINRLAISDDGRWLAGVADKTVRVWNLSTQRIHATLRGYQEPDGFHIGYIDSITFSPDNQHLIVGVSDNSEFGSTRIYDLRQPGEIKQLVAGHTGCTRGVTFTKSGNRMATWGCDGFIVFYRQDNRGDWAIDFKVPWSGAPVALPENFPMPNDLFQFTEDERYLAFKFGSPLVVSVAQQRVVSDINQVPDAIKEIGVFNDNVNAPFSEWWFPDFKPALSSTKQPNEIFAVGYGNGIDQGRTVYFAASWKRDWAAHVVHNHSYEVTTFAWNKQANLAASADKLGRIHVWDPETGKSVTKTIDSVTQTLWNVRWAPDGRNLLFSDKNYPEGRWHFNRWAGTDKKLSLESYQVSATTAKMADHPVKPMTYHPMLGNIELQVVKNTENASIRPGRWDLRIAFPGKSRPAQSLIPWGDPAREAAINNYRIRVPRTKFGMVRCMRFVEYPGCESGATVIFGTDTGLLYEATIEQLRNGQIELHVRKQFLGHTADVTSFDVSPNQKTLATCSLDGTIRVYPLKPARAVGDIDFLNDGTRVVEVPRNGPSGRAGVLPEDTMLKFDNGSFYERIRKQQEGKYRPNQSVPIVVNRGVMMNERRQVALNVTLSEAPQLVLPLTSILMEKSGEWVSWTPEGYYDSSSAGAKFVGWHINRERHETAKFFPLDQFQPQYYQPKVVRYAITEQSSTIAIEKADAELDGFSALTPLTLASDSEVEQRTPPQIDILSPSPNYFSPTEKIRVVTRIRVPKSASLDSVRFEVDGHGVPGRPRLTNEQYAGREKEYWYEQSLALAKGDRKIAVRAFCNNQTQAESTIDCKIGAENAVDPSQGTLYILAVGMTKYANPDFELDYGAKDASDFVQAWTDLPHRHPGQIKSKILSDAEATCQNIRENGLQWLSNQPITANDTVMVFLSGHAVYDQNEDWYFAGHDVDPERLIATGISDAELDNVLRKIPTNLILFCDTCHAGGFEATAKVFKNPESGTSIWRGRGHVVFASCLPHEESLEDSRWENGAFTQAILEFLQSSKSDYDQDGTLTFDEMAIFVKSAVRRMTDESQNPAIEVPSSVSNIPFTTRH</sequence>
<dbReference type="PANTHER" id="PTHR19879">
    <property type="entry name" value="TRANSCRIPTION INITIATION FACTOR TFIID"/>
    <property type="match status" value="1"/>
</dbReference>
<dbReference type="PROSITE" id="PS50082">
    <property type="entry name" value="WD_REPEATS_2"/>
    <property type="match status" value="2"/>
</dbReference>
<evidence type="ECO:0000313" key="6">
    <source>
        <dbReference type="Proteomes" id="UP000320176"/>
    </source>
</evidence>
<name>A0A5C6ANC5_9BACT</name>
<dbReference type="RefSeq" id="WP_146521642.1">
    <property type="nucleotide sequence ID" value="NZ_SJPN01000005.1"/>
</dbReference>
<dbReference type="InterPro" id="IPR015943">
    <property type="entry name" value="WD40/YVTN_repeat-like_dom_sf"/>
</dbReference>
<dbReference type="InterPro" id="IPR001680">
    <property type="entry name" value="WD40_rpt"/>
</dbReference>
<keyword evidence="6" id="KW-1185">Reference proteome</keyword>
<evidence type="ECO:0000256" key="1">
    <source>
        <dbReference type="PROSITE-ProRule" id="PRU00221"/>
    </source>
</evidence>
<evidence type="ECO:0000259" key="4">
    <source>
        <dbReference type="Pfam" id="PF00656"/>
    </source>
</evidence>
<dbReference type="Gene3D" id="2.130.10.10">
    <property type="entry name" value="YVTN repeat-like/Quinoprotein amine dehydrogenase"/>
    <property type="match status" value="3"/>
</dbReference>
<organism evidence="5 6">
    <name type="scientific">Stieleria varia</name>
    <dbReference type="NCBI Taxonomy" id="2528005"/>
    <lineage>
        <taxon>Bacteria</taxon>
        <taxon>Pseudomonadati</taxon>
        <taxon>Planctomycetota</taxon>
        <taxon>Planctomycetia</taxon>
        <taxon>Pirellulales</taxon>
        <taxon>Pirellulaceae</taxon>
        <taxon>Stieleria</taxon>
    </lineage>
</organism>